<comment type="subcellular location">
    <subcellularLocation>
        <location evidence="1">Endoplasmic reticulum membrane</location>
        <topology evidence="1">Multi-pass membrane protein</topology>
    </subcellularLocation>
</comment>
<feature type="transmembrane region" description="Helical" evidence="10">
    <location>
        <begin position="171"/>
        <end position="189"/>
    </location>
</feature>
<keyword evidence="5 10" id="KW-0812">Transmembrane</keyword>
<dbReference type="GO" id="GO:0005789">
    <property type="term" value="C:endoplasmic reticulum membrane"/>
    <property type="evidence" value="ECO:0007669"/>
    <property type="project" value="UniProtKB-SubCell"/>
</dbReference>
<sequence length="493" mass="55043">MNYARSGAKKNRPIKWDYQMSSTVEDTMNKTYTVLPNELIKSCLVRVAMPNTNSGLWLGALVGLSAVITILREESSYSEICLSVGTTGFGLVLCCLCLYARLSMKQIIAKDFHAVYFVPAIITSILFLLAANKGLLTSVTWGLTVGSLGTWGVLQLMSAFPYCFTMGEATAVTHGFILFLMSVVTNLPLRYHLPPIHDNDISTVLLQVVISYVMSICFLCGYFPVLRNTTYFYLMIFSLLCFVILPILYIILDQNPIEWIISFSFSSYERIAIFIYWAVCFLLSIFIISRQISLKSQATSSTRKHFHVLATFVYIPGMIYNLPLLYLASGVMFVLLIALEVIRFLKIPPLGEILQQGFIAFVDEKDPLLSLTPIYLLCGLSLPLWMPTNNLTLMVLLSGVLTVGIGDTAASFVGNRWGAHKWPNTEKTIEGTIACIFCQICIIFTLTCCGLMDNYRLLLRSILSAVSISLIEARTNQVDNLALPLLMYVCLMV</sequence>
<evidence type="ECO:0000256" key="7">
    <source>
        <dbReference type="ARBA" id="ARBA00022824"/>
    </source>
</evidence>
<evidence type="ECO:0000256" key="1">
    <source>
        <dbReference type="ARBA" id="ARBA00004477"/>
    </source>
</evidence>
<evidence type="ECO:0000256" key="4">
    <source>
        <dbReference type="ARBA" id="ARBA00022679"/>
    </source>
</evidence>
<organism evidence="11 12">
    <name type="scientific">Atta colombica</name>
    <dbReference type="NCBI Taxonomy" id="520822"/>
    <lineage>
        <taxon>Eukaryota</taxon>
        <taxon>Metazoa</taxon>
        <taxon>Ecdysozoa</taxon>
        <taxon>Arthropoda</taxon>
        <taxon>Hexapoda</taxon>
        <taxon>Insecta</taxon>
        <taxon>Pterygota</taxon>
        <taxon>Neoptera</taxon>
        <taxon>Endopterygota</taxon>
        <taxon>Hymenoptera</taxon>
        <taxon>Apocrita</taxon>
        <taxon>Aculeata</taxon>
        <taxon>Formicoidea</taxon>
        <taxon>Formicidae</taxon>
        <taxon>Myrmicinae</taxon>
        <taxon>Atta</taxon>
    </lineage>
</organism>
<feature type="transmembrane region" description="Helical" evidence="10">
    <location>
        <begin position="393"/>
        <end position="413"/>
    </location>
</feature>
<feature type="transmembrane region" description="Helical" evidence="10">
    <location>
        <begin position="368"/>
        <end position="386"/>
    </location>
</feature>
<reference evidence="11 12" key="1">
    <citation type="submission" date="2015-09" db="EMBL/GenBank/DDBJ databases">
        <title>Atta colombica WGS genome.</title>
        <authorList>
            <person name="Nygaard S."/>
            <person name="Hu H."/>
            <person name="Boomsma J."/>
            <person name="Zhang G."/>
        </authorList>
    </citation>
    <scope>NUCLEOTIDE SEQUENCE [LARGE SCALE GENOMIC DNA]</scope>
    <source>
        <strain evidence="11">Treedump-2</strain>
        <tissue evidence="11">Whole body</tissue>
    </source>
</reference>
<dbReference type="STRING" id="520822.A0A195BBG0"/>
<dbReference type="EMBL" id="KQ976532">
    <property type="protein sequence ID" value="KYM81534.1"/>
    <property type="molecule type" value="Genomic_DNA"/>
</dbReference>
<evidence type="ECO:0000256" key="8">
    <source>
        <dbReference type="ARBA" id="ARBA00022989"/>
    </source>
</evidence>
<keyword evidence="8 10" id="KW-1133">Transmembrane helix</keyword>
<dbReference type="InterPro" id="IPR032974">
    <property type="entry name" value="Polypren_kinase"/>
</dbReference>
<feature type="transmembrane region" description="Helical" evidence="10">
    <location>
        <begin position="54"/>
        <end position="71"/>
    </location>
</feature>
<dbReference type="EC" id="2.7.1.108" evidence="3"/>
<dbReference type="GO" id="GO:0043048">
    <property type="term" value="P:dolichyl monophosphate biosynthetic process"/>
    <property type="evidence" value="ECO:0007669"/>
    <property type="project" value="TreeGrafter"/>
</dbReference>
<feature type="transmembrane region" description="Helical" evidence="10">
    <location>
        <begin position="309"/>
        <end position="339"/>
    </location>
</feature>
<feature type="transmembrane region" description="Helical" evidence="10">
    <location>
        <begin position="143"/>
        <end position="164"/>
    </location>
</feature>
<comment type="similarity">
    <text evidence="2">Belongs to the polyprenol kinase family.</text>
</comment>
<gene>
    <name evidence="11" type="ORF">ALC53_07920</name>
</gene>
<evidence type="ECO:0000256" key="9">
    <source>
        <dbReference type="ARBA" id="ARBA00023136"/>
    </source>
</evidence>
<proteinExistence type="inferred from homology"/>
<feature type="transmembrane region" description="Helical" evidence="10">
    <location>
        <begin position="112"/>
        <end position="131"/>
    </location>
</feature>
<keyword evidence="4" id="KW-0808">Transferase</keyword>
<evidence type="ECO:0000256" key="5">
    <source>
        <dbReference type="ARBA" id="ARBA00022692"/>
    </source>
</evidence>
<dbReference type="PANTHER" id="PTHR13205">
    <property type="entry name" value="TRANSMEMBRANE PROTEIN 15-RELATED"/>
    <property type="match status" value="1"/>
</dbReference>
<evidence type="ECO:0000256" key="6">
    <source>
        <dbReference type="ARBA" id="ARBA00022777"/>
    </source>
</evidence>
<feature type="transmembrane region" description="Helical" evidence="10">
    <location>
        <begin position="433"/>
        <end position="452"/>
    </location>
</feature>
<dbReference type="GO" id="GO:0004168">
    <property type="term" value="F:dolichol kinase activity"/>
    <property type="evidence" value="ECO:0007669"/>
    <property type="project" value="UniProtKB-EC"/>
</dbReference>
<evidence type="ECO:0000256" key="10">
    <source>
        <dbReference type="SAM" id="Phobius"/>
    </source>
</evidence>
<keyword evidence="7" id="KW-0256">Endoplasmic reticulum</keyword>
<feature type="transmembrane region" description="Helical" evidence="10">
    <location>
        <begin position="77"/>
        <end position="100"/>
    </location>
</feature>
<feature type="transmembrane region" description="Helical" evidence="10">
    <location>
        <begin position="271"/>
        <end position="288"/>
    </location>
</feature>
<keyword evidence="6 11" id="KW-0418">Kinase</keyword>
<dbReference type="Proteomes" id="UP000078540">
    <property type="component" value="Unassembled WGS sequence"/>
</dbReference>
<protein>
    <recommendedName>
        <fullName evidence="3">dolichol kinase</fullName>
        <ecNumber evidence="3">2.7.1.108</ecNumber>
    </recommendedName>
</protein>
<dbReference type="PANTHER" id="PTHR13205:SF15">
    <property type="entry name" value="DOLICHOL KINASE"/>
    <property type="match status" value="1"/>
</dbReference>
<evidence type="ECO:0000256" key="3">
    <source>
        <dbReference type="ARBA" id="ARBA00012132"/>
    </source>
</evidence>
<feature type="transmembrane region" description="Helical" evidence="10">
    <location>
        <begin position="230"/>
        <end position="251"/>
    </location>
</feature>
<evidence type="ECO:0000256" key="2">
    <source>
        <dbReference type="ARBA" id="ARBA00010794"/>
    </source>
</evidence>
<evidence type="ECO:0000313" key="11">
    <source>
        <dbReference type="EMBL" id="KYM81534.1"/>
    </source>
</evidence>
<accession>A0A195BBG0</accession>
<name>A0A195BBG0_9HYME</name>
<feature type="transmembrane region" description="Helical" evidence="10">
    <location>
        <begin position="201"/>
        <end position="223"/>
    </location>
</feature>
<keyword evidence="9 10" id="KW-0472">Membrane</keyword>
<dbReference type="AlphaFoldDB" id="A0A195BBG0"/>
<evidence type="ECO:0000313" key="12">
    <source>
        <dbReference type="Proteomes" id="UP000078540"/>
    </source>
</evidence>
<keyword evidence="12" id="KW-1185">Reference proteome</keyword>